<gene>
    <name evidence="7" type="ORF">M3D15_01975</name>
</gene>
<feature type="domain" description="Type II methyltransferase M.TaqI-like" evidence="6">
    <location>
        <begin position="11"/>
        <end position="78"/>
    </location>
</feature>
<dbReference type="InterPro" id="IPR050953">
    <property type="entry name" value="N4_N6_ade-DNA_methylase"/>
</dbReference>
<keyword evidence="2" id="KW-0489">Methyltransferase</keyword>
<sequence>MTSTARNNRPSSQFMKDEYADVKQDLYGAFVVRGIELANGAGLLAIVIGDTWMSIKSFETLRQRLLTGHAFSSFVHMHDVSNHPDIFGSNAAFVLAMSGDKERLAPFIRLTSLGQDRKEAALKRALQLQTAEVGFHRSAGMHFEAIPGSPIVYWLSEKMRSVFGEGDRLGEVAALSVGLQTGDNNRFLRLWWEVSSCRTALACTSREEAASSGARWFPYNKGGEYRKWYGNQEHVVNWENDGREIRQFGAEDGGRPRSRAQNTGTYFSPSVSWSDIGAGDPSFRQFPAGFIHDVKGMSAFGTVDVLHHVVMLMNSNLSKEILRAIAPTVNFQIGDVGKVPVKVTPIAPQRVIELTQTSRLDWEHQERSWNFFHNPLIALATLQ</sequence>
<dbReference type="Pfam" id="PF07669">
    <property type="entry name" value="Eco57I"/>
    <property type="match status" value="1"/>
</dbReference>
<comment type="caution">
    <text evidence="7">The sequence shown here is derived from an EMBL/GenBank/DDBJ whole genome shotgun (WGS) entry which is preliminary data.</text>
</comment>
<comment type="catalytic activity">
    <reaction evidence="5">
        <text>a 2'-deoxyadenosine in DNA + S-adenosyl-L-methionine = an N(6)-methyl-2'-deoxyadenosine in DNA + S-adenosyl-L-homocysteine + H(+)</text>
        <dbReference type="Rhea" id="RHEA:15197"/>
        <dbReference type="Rhea" id="RHEA-COMP:12418"/>
        <dbReference type="Rhea" id="RHEA-COMP:12419"/>
        <dbReference type="ChEBI" id="CHEBI:15378"/>
        <dbReference type="ChEBI" id="CHEBI:57856"/>
        <dbReference type="ChEBI" id="CHEBI:59789"/>
        <dbReference type="ChEBI" id="CHEBI:90615"/>
        <dbReference type="ChEBI" id="CHEBI:90616"/>
        <dbReference type="EC" id="2.1.1.72"/>
    </reaction>
</comment>
<evidence type="ECO:0000256" key="2">
    <source>
        <dbReference type="ARBA" id="ARBA00022603"/>
    </source>
</evidence>
<dbReference type="EC" id="2.1.1.72" evidence="1"/>
<evidence type="ECO:0000313" key="7">
    <source>
        <dbReference type="EMBL" id="MCT2042112.1"/>
    </source>
</evidence>
<accession>A0ABT2HUY5</accession>
<organism evidence="7 8">
    <name type="scientific">Pseudoclavibacter albus</name>
    <dbReference type="NCBI Taxonomy" id="272241"/>
    <lineage>
        <taxon>Bacteria</taxon>
        <taxon>Bacillati</taxon>
        <taxon>Actinomycetota</taxon>
        <taxon>Actinomycetes</taxon>
        <taxon>Micrococcales</taxon>
        <taxon>Microbacteriaceae</taxon>
        <taxon>Pseudoclavibacter</taxon>
    </lineage>
</organism>
<dbReference type="PANTHER" id="PTHR33841">
    <property type="entry name" value="DNA METHYLTRANSFERASE YEEA-RELATED"/>
    <property type="match status" value="1"/>
</dbReference>
<dbReference type="PANTHER" id="PTHR33841:SF1">
    <property type="entry name" value="DNA METHYLTRANSFERASE A"/>
    <property type="match status" value="1"/>
</dbReference>
<reference evidence="7 8" key="1">
    <citation type="submission" date="2022-04" db="EMBL/GenBank/DDBJ databases">
        <title>Human microbiome associated bacterial genomes.</title>
        <authorList>
            <person name="Sandstrom S."/>
            <person name="Salamzade R."/>
            <person name="Kalan L.R."/>
        </authorList>
    </citation>
    <scope>NUCLEOTIDE SEQUENCE [LARGE SCALE GENOMIC DNA]</scope>
    <source>
        <strain evidence="8">p3-SID1799</strain>
    </source>
</reference>
<name>A0ABT2HUY5_9MICO</name>
<dbReference type="Proteomes" id="UP001525379">
    <property type="component" value="Unassembled WGS sequence"/>
</dbReference>
<keyword evidence="3" id="KW-0808">Transferase</keyword>
<evidence type="ECO:0000256" key="1">
    <source>
        <dbReference type="ARBA" id="ARBA00011900"/>
    </source>
</evidence>
<evidence type="ECO:0000259" key="6">
    <source>
        <dbReference type="Pfam" id="PF07669"/>
    </source>
</evidence>
<dbReference type="Gene3D" id="3.40.50.150">
    <property type="entry name" value="Vaccinia Virus protein VP39"/>
    <property type="match status" value="1"/>
</dbReference>
<protein>
    <recommendedName>
        <fullName evidence="1">site-specific DNA-methyltransferase (adenine-specific)</fullName>
        <ecNumber evidence="1">2.1.1.72</ecNumber>
    </recommendedName>
</protein>
<keyword evidence="4" id="KW-0949">S-adenosyl-L-methionine</keyword>
<proteinExistence type="predicted"/>
<dbReference type="InterPro" id="IPR029063">
    <property type="entry name" value="SAM-dependent_MTases_sf"/>
</dbReference>
<dbReference type="InterPro" id="IPR011639">
    <property type="entry name" value="MethylTrfase_TaqI-like_dom"/>
</dbReference>
<evidence type="ECO:0000256" key="5">
    <source>
        <dbReference type="ARBA" id="ARBA00047942"/>
    </source>
</evidence>
<dbReference type="RefSeq" id="WP_260103754.1">
    <property type="nucleotide sequence ID" value="NZ_JALXSQ010000004.1"/>
</dbReference>
<evidence type="ECO:0000313" key="8">
    <source>
        <dbReference type="Proteomes" id="UP001525379"/>
    </source>
</evidence>
<dbReference type="EMBL" id="JALXSQ010000004">
    <property type="protein sequence ID" value="MCT2042112.1"/>
    <property type="molecule type" value="Genomic_DNA"/>
</dbReference>
<evidence type="ECO:0000256" key="3">
    <source>
        <dbReference type="ARBA" id="ARBA00022679"/>
    </source>
</evidence>
<keyword evidence="8" id="KW-1185">Reference proteome</keyword>
<evidence type="ECO:0000256" key="4">
    <source>
        <dbReference type="ARBA" id="ARBA00022691"/>
    </source>
</evidence>